<proteinExistence type="predicted"/>
<protein>
    <submittedName>
        <fullName evidence="2">GNAT family N-acetyltransferase</fullName>
    </submittedName>
</protein>
<evidence type="ECO:0000259" key="1">
    <source>
        <dbReference type="PROSITE" id="PS51186"/>
    </source>
</evidence>
<dbReference type="InterPro" id="IPR012545">
    <property type="entry name" value="DUF1697"/>
</dbReference>
<accession>A0A5J5J8P6</accession>
<dbReference type="Gene3D" id="3.40.630.30">
    <property type="match status" value="1"/>
</dbReference>
<sequence length="389" mass="41948">MIDLRTARLTLRPWTDSADDLAFLFDMYSREEVQRYIGVTPQLMQSTDEARERVARWKGMHDGCRGVWGVTLHDGTRLGTVLCKRISWSAGAVEKGAVEKGAVEVGLAPQDTGQDAAQDTGRDAEQDTEIGWHFHPDAWGRGYASEAATAVLRHAFEAGLERVVAVTNPANTASQRVCLRIGMTDLGPTTSYYDTTCELFELAAPGRRCVAFFRNVNQGQRGHPSGTHLGEAMTDAGFLGSEGFRANGIVVGTAVGAPAQLAADTADALAARSGLQRAVFVLAFDEVADIVDAFAPVDVDRLQPGVADGVAPDEVSHLEFSVFDRRVVVEGVPVRGIHCEVIASGHGWAVTRNDHVDRSQGTPTIERLIGSPVTSRGMSTMRGLVRRYS</sequence>
<organism evidence="2 3">
    <name type="scientific">Microbacterium rhizomatis</name>
    <dbReference type="NCBI Taxonomy" id="1631477"/>
    <lineage>
        <taxon>Bacteria</taxon>
        <taxon>Bacillati</taxon>
        <taxon>Actinomycetota</taxon>
        <taxon>Actinomycetes</taxon>
        <taxon>Micrococcales</taxon>
        <taxon>Microbacteriaceae</taxon>
        <taxon>Microbacterium</taxon>
    </lineage>
</organism>
<dbReference type="Gene3D" id="3.30.70.1280">
    <property type="entry name" value="SP0830-like domains"/>
    <property type="match status" value="1"/>
</dbReference>
<dbReference type="Pfam" id="PF08002">
    <property type="entry name" value="DUF1697"/>
    <property type="match status" value="1"/>
</dbReference>
<dbReference type="InterPro" id="IPR016181">
    <property type="entry name" value="Acyl_CoA_acyltransferase"/>
</dbReference>
<dbReference type="PROSITE" id="PS51186">
    <property type="entry name" value="GNAT"/>
    <property type="match status" value="1"/>
</dbReference>
<dbReference type="Proteomes" id="UP000325827">
    <property type="component" value="Unassembled WGS sequence"/>
</dbReference>
<comment type="caution">
    <text evidence="2">The sequence shown here is derived from an EMBL/GenBank/DDBJ whole genome shotgun (WGS) entry which is preliminary data.</text>
</comment>
<dbReference type="RefSeq" id="WP_150448312.1">
    <property type="nucleotide sequence ID" value="NZ_VYSA01000001.1"/>
</dbReference>
<dbReference type="InterPro" id="IPR000182">
    <property type="entry name" value="GNAT_dom"/>
</dbReference>
<dbReference type="InterPro" id="IPR051531">
    <property type="entry name" value="N-acetyltransferase"/>
</dbReference>
<dbReference type="EMBL" id="VYSA01000001">
    <property type="protein sequence ID" value="KAA9111544.1"/>
    <property type="molecule type" value="Genomic_DNA"/>
</dbReference>
<keyword evidence="3" id="KW-1185">Reference proteome</keyword>
<dbReference type="Pfam" id="PF13302">
    <property type="entry name" value="Acetyltransf_3"/>
    <property type="match status" value="1"/>
</dbReference>
<keyword evidence="2" id="KW-0808">Transferase</keyword>
<dbReference type="SUPFAM" id="SSF160379">
    <property type="entry name" value="SP0830-like"/>
    <property type="match status" value="1"/>
</dbReference>
<reference evidence="3" key="1">
    <citation type="submission" date="2019-09" db="EMBL/GenBank/DDBJ databases">
        <title>Mumia zhuanghuii sp. nov. isolated from the intestinal contents of plateau pika (Ochotona curzoniae) in the Qinghai-Tibet plateau of China.</title>
        <authorList>
            <person name="Tian Z."/>
        </authorList>
    </citation>
    <scope>NUCLEOTIDE SEQUENCE [LARGE SCALE GENOMIC DNA]</scope>
    <source>
        <strain evidence="3">JCM 30598</strain>
    </source>
</reference>
<dbReference type="GO" id="GO:0016747">
    <property type="term" value="F:acyltransferase activity, transferring groups other than amino-acyl groups"/>
    <property type="evidence" value="ECO:0007669"/>
    <property type="project" value="InterPro"/>
</dbReference>
<dbReference type="OrthoDB" id="9796171at2"/>
<gene>
    <name evidence="2" type="ORF">F6B43_08270</name>
</gene>
<dbReference type="PANTHER" id="PTHR43792:SF1">
    <property type="entry name" value="N-ACETYLTRANSFERASE DOMAIN-CONTAINING PROTEIN"/>
    <property type="match status" value="1"/>
</dbReference>
<dbReference type="AlphaFoldDB" id="A0A5J5J8P6"/>
<name>A0A5J5J8P6_9MICO</name>
<dbReference type="PANTHER" id="PTHR43792">
    <property type="entry name" value="GNAT FAMILY, PUTATIVE (AFU_ORTHOLOGUE AFUA_3G00765)-RELATED-RELATED"/>
    <property type="match status" value="1"/>
</dbReference>
<evidence type="ECO:0000313" key="3">
    <source>
        <dbReference type="Proteomes" id="UP000325827"/>
    </source>
</evidence>
<feature type="domain" description="N-acetyltransferase" evidence="1">
    <location>
        <begin position="9"/>
        <end position="204"/>
    </location>
</feature>
<evidence type="ECO:0000313" key="2">
    <source>
        <dbReference type="EMBL" id="KAA9111544.1"/>
    </source>
</evidence>
<dbReference type="SUPFAM" id="SSF55729">
    <property type="entry name" value="Acyl-CoA N-acyltransferases (Nat)"/>
    <property type="match status" value="1"/>
</dbReference>